<dbReference type="InterPro" id="IPR001138">
    <property type="entry name" value="Zn2Cys6_DnaBD"/>
</dbReference>
<feature type="region of interest" description="Disordered" evidence="7">
    <location>
        <begin position="47"/>
        <end position="73"/>
    </location>
</feature>
<dbReference type="GO" id="GO:0003677">
    <property type="term" value="F:DNA binding"/>
    <property type="evidence" value="ECO:0007669"/>
    <property type="project" value="UniProtKB-KW"/>
</dbReference>
<dbReference type="EMBL" id="JAPVEA010000002">
    <property type="protein sequence ID" value="KAJ5460940.1"/>
    <property type="molecule type" value="Genomic_DNA"/>
</dbReference>
<feature type="domain" description="Xylanolytic transcriptional activator regulatory" evidence="8">
    <location>
        <begin position="296"/>
        <end position="376"/>
    </location>
</feature>
<dbReference type="InterPro" id="IPR036864">
    <property type="entry name" value="Zn2-C6_fun-type_DNA-bd_sf"/>
</dbReference>
<accession>A0AAD6CFW6</accession>
<dbReference type="Pfam" id="PF00172">
    <property type="entry name" value="Zn_clus"/>
    <property type="match status" value="1"/>
</dbReference>
<evidence type="ECO:0000256" key="4">
    <source>
        <dbReference type="ARBA" id="ARBA00023125"/>
    </source>
</evidence>
<keyword evidence="10" id="KW-1185">Reference proteome</keyword>
<dbReference type="SMART" id="SM00906">
    <property type="entry name" value="Fungal_trans"/>
    <property type="match status" value="1"/>
</dbReference>
<evidence type="ECO:0000256" key="2">
    <source>
        <dbReference type="ARBA" id="ARBA00022723"/>
    </source>
</evidence>
<dbReference type="CDD" id="cd12148">
    <property type="entry name" value="fungal_TF_MHR"/>
    <property type="match status" value="1"/>
</dbReference>
<dbReference type="InterPro" id="IPR050815">
    <property type="entry name" value="TF_fung"/>
</dbReference>
<evidence type="ECO:0000313" key="10">
    <source>
        <dbReference type="Proteomes" id="UP001213681"/>
    </source>
</evidence>
<evidence type="ECO:0000256" key="3">
    <source>
        <dbReference type="ARBA" id="ARBA00023015"/>
    </source>
</evidence>
<protein>
    <recommendedName>
        <fullName evidence="8">Xylanolytic transcriptional activator regulatory domain-containing protein</fullName>
    </recommendedName>
</protein>
<dbReference type="GO" id="GO:0005634">
    <property type="term" value="C:nucleus"/>
    <property type="evidence" value="ECO:0007669"/>
    <property type="project" value="UniProtKB-SubCell"/>
</dbReference>
<feature type="compositionally biased region" description="Polar residues" evidence="7">
    <location>
        <begin position="64"/>
        <end position="73"/>
    </location>
</feature>
<reference evidence="9" key="1">
    <citation type="submission" date="2022-12" db="EMBL/GenBank/DDBJ databases">
        <authorList>
            <person name="Petersen C."/>
        </authorList>
    </citation>
    <scope>NUCLEOTIDE SEQUENCE</scope>
    <source>
        <strain evidence="9">IBT 16125</strain>
    </source>
</reference>
<evidence type="ECO:0000256" key="5">
    <source>
        <dbReference type="ARBA" id="ARBA00023163"/>
    </source>
</evidence>
<feature type="region of interest" description="Disordered" evidence="7">
    <location>
        <begin position="153"/>
        <end position="173"/>
    </location>
</feature>
<dbReference type="GO" id="GO:0006351">
    <property type="term" value="P:DNA-templated transcription"/>
    <property type="evidence" value="ECO:0007669"/>
    <property type="project" value="InterPro"/>
</dbReference>
<proteinExistence type="predicted"/>
<reference evidence="9" key="2">
    <citation type="journal article" date="2023" name="IMA Fungus">
        <title>Comparative genomic study of the Penicillium genus elucidates a diverse pangenome and 15 lateral gene transfer events.</title>
        <authorList>
            <person name="Petersen C."/>
            <person name="Sorensen T."/>
            <person name="Nielsen M.R."/>
            <person name="Sondergaard T.E."/>
            <person name="Sorensen J.L."/>
            <person name="Fitzpatrick D.A."/>
            <person name="Frisvad J.C."/>
            <person name="Nielsen K.L."/>
        </authorList>
    </citation>
    <scope>NUCLEOTIDE SEQUENCE</scope>
    <source>
        <strain evidence="9">IBT 16125</strain>
    </source>
</reference>
<keyword evidence="2" id="KW-0479">Metal-binding</keyword>
<evidence type="ECO:0000256" key="6">
    <source>
        <dbReference type="ARBA" id="ARBA00023242"/>
    </source>
</evidence>
<dbReference type="GO" id="GO:0008270">
    <property type="term" value="F:zinc ion binding"/>
    <property type="evidence" value="ECO:0007669"/>
    <property type="project" value="InterPro"/>
</dbReference>
<evidence type="ECO:0000259" key="8">
    <source>
        <dbReference type="SMART" id="SM00906"/>
    </source>
</evidence>
<dbReference type="Proteomes" id="UP001213681">
    <property type="component" value="Unassembled WGS sequence"/>
</dbReference>
<dbReference type="PANTHER" id="PTHR47338">
    <property type="entry name" value="ZN(II)2CYS6 TRANSCRIPTION FACTOR (EUROFUNG)-RELATED"/>
    <property type="match status" value="1"/>
</dbReference>
<dbReference type="Gene3D" id="4.10.240.10">
    <property type="entry name" value="Zn(2)-C6 fungal-type DNA-binding domain"/>
    <property type="match status" value="1"/>
</dbReference>
<comment type="subcellular location">
    <subcellularLocation>
        <location evidence="1">Nucleus</location>
    </subcellularLocation>
</comment>
<dbReference type="AlphaFoldDB" id="A0AAD6CFW6"/>
<keyword evidence="6" id="KW-0539">Nucleus</keyword>
<organism evidence="9 10">
    <name type="scientific">Penicillium daleae</name>
    <dbReference type="NCBI Taxonomy" id="63821"/>
    <lineage>
        <taxon>Eukaryota</taxon>
        <taxon>Fungi</taxon>
        <taxon>Dikarya</taxon>
        <taxon>Ascomycota</taxon>
        <taxon>Pezizomycotina</taxon>
        <taxon>Eurotiomycetes</taxon>
        <taxon>Eurotiomycetidae</taxon>
        <taxon>Eurotiales</taxon>
        <taxon>Aspergillaceae</taxon>
        <taxon>Penicillium</taxon>
    </lineage>
</organism>
<dbReference type="Pfam" id="PF04082">
    <property type="entry name" value="Fungal_trans"/>
    <property type="match status" value="1"/>
</dbReference>
<dbReference type="GeneID" id="81596118"/>
<keyword evidence="3" id="KW-0805">Transcription regulation</keyword>
<name>A0AAD6CFW6_9EURO</name>
<evidence type="ECO:0000256" key="1">
    <source>
        <dbReference type="ARBA" id="ARBA00004123"/>
    </source>
</evidence>
<evidence type="ECO:0000313" key="9">
    <source>
        <dbReference type="EMBL" id="KAJ5460940.1"/>
    </source>
</evidence>
<dbReference type="PANTHER" id="PTHR47338:SF5">
    <property type="entry name" value="ZN(II)2CYS6 TRANSCRIPTION FACTOR (EUROFUNG)"/>
    <property type="match status" value="1"/>
</dbReference>
<dbReference type="CDD" id="cd00067">
    <property type="entry name" value="GAL4"/>
    <property type="match status" value="1"/>
</dbReference>
<evidence type="ECO:0000256" key="7">
    <source>
        <dbReference type="SAM" id="MobiDB-lite"/>
    </source>
</evidence>
<dbReference type="InterPro" id="IPR007219">
    <property type="entry name" value="XnlR_reg_dom"/>
</dbReference>
<keyword evidence="5" id="KW-0804">Transcription</keyword>
<gene>
    <name evidence="9" type="ORF">N7458_002492</name>
</gene>
<dbReference type="GO" id="GO:0000981">
    <property type="term" value="F:DNA-binding transcription factor activity, RNA polymerase II-specific"/>
    <property type="evidence" value="ECO:0007669"/>
    <property type="project" value="InterPro"/>
</dbReference>
<keyword evidence="4" id="KW-0238">DNA-binding</keyword>
<dbReference type="RefSeq" id="XP_056769982.1">
    <property type="nucleotide sequence ID" value="XM_056905875.1"/>
</dbReference>
<comment type="caution">
    <text evidence="9">The sequence shown here is derived from an EMBL/GenBank/DDBJ whole genome shotgun (WGS) entry which is preliminary data.</text>
</comment>
<sequence>MLDGTMAKMCFLFRKKTKCDGKRPACSVCLRTAMACAYPHRKPREHLRRNAQHQAVHPMGQGGSQQRTPSSELACQDKVPANSSVFHDLNSANSTVLDVEYCPDTRGLTPAAARQTSYLQCIDYDMLDFLQETMPDFWHSIDEGLAPVQPDKSVSAGNLVGTGPSVSSSEHEVALATPRPELNAWPPLAPEATPNVAQAPAYSLNIPSDLFDELDISRETAFVLNAMFSLSARFSESSFFAHVAVKERGIEFANSAQAIYDEWQSHPEDGVPLLRWVQGCILVAYYNQSSRSAWDSMPLIEACAELARKLGLDRVSSDLDPSQTLDSQDWIAKEEQRRAWWSIWELDAFNSVVSRRPLMINLSHSHTSLPVSDEVWYTGVPVASARFHADPLLCWKSLRDTPDKDERAWFLISNYIMVQTYALGFQTTTNDADIDKMETVIACFALLYEERFPIPVGHLVSRHTDCTRRNWVVFTYLMIYYTRLIIVLLSNRKHSEPVFSNSDSMIDRSGRPVHGLRARTLPSTIIVKMQHSFHEIFRILRSWSPQSIMFSPPSMVGLVVGPSLINLTFVRDLRQPAQREGGPSQPSIEEELLILILNRFARYWNIGHILLTLARHLPA</sequence>